<feature type="domain" description="Glycosyltransferase 2-like" evidence="1">
    <location>
        <begin position="7"/>
        <end position="129"/>
    </location>
</feature>
<dbReference type="Proteomes" id="UP000229500">
    <property type="component" value="Unassembled WGS sequence"/>
</dbReference>
<sequence>MKKPKISVVIIAKDEEKMIEDCLQSVKWADEVVLVDSGSTDQTPQIAKEYGAKVIQVPFEKLEFAKWRNVGLEKARGDWILYVDADERVIPELKKEILKVVTGHSRSVTAYEIPRRNFYLGKEVHYGGAWPDYVKRLFLKKKLKGWRKRLHEDPIFKGQMGRLKSPFVHLTHRDLSSMVEKTREWSKIEAKLLFESGHPAVTWWR</sequence>
<dbReference type="PANTHER" id="PTHR43630:SF2">
    <property type="entry name" value="GLYCOSYLTRANSFERASE"/>
    <property type="match status" value="1"/>
</dbReference>
<dbReference type="CDD" id="cd02511">
    <property type="entry name" value="Beta4Glucosyltransferase"/>
    <property type="match status" value="1"/>
</dbReference>
<evidence type="ECO:0000313" key="2">
    <source>
        <dbReference type="EMBL" id="PJE68906.1"/>
    </source>
</evidence>
<dbReference type="EMBL" id="PFEL01000095">
    <property type="protein sequence ID" value="PJE68906.1"/>
    <property type="molecule type" value="Genomic_DNA"/>
</dbReference>
<dbReference type="InterPro" id="IPR001173">
    <property type="entry name" value="Glyco_trans_2-like"/>
</dbReference>
<evidence type="ECO:0000259" key="1">
    <source>
        <dbReference type="Pfam" id="PF00535"/>
    </source>
</evidence>
<protein>
    <recommendedName>
        <fullName evidence="1">Glycosyltransferase 2-like domain-containing protein</fullName>
    </recommendedName>
</protein>
<name>A0A2M8L532_9BACT</name>
<evidence type="ECO:0000313" key="3">
    <source>
        <dbReference type="Proteomes" id="UP000229500"/>
    </source>
</evidence>
<reference evidence="3" key="1">
    <citation type="submission" date="2017-09" db="EMBL/GenBank/DDBJ databases">
        <title>Depth-based differentiation of microbial function through sediment-hosted aquifers and enrichment of novel symbionts in the deep terrestrial subsurface.</title>
        <authorList>
            <person name="Probst A.J."/>
            <person name="Ladd B."/>
            <person name="Jarett J.K."/>
            <person name="Geller-Mcgrath D.E."/>
            <person name="Sieber C.M.K."/>
            <person name="Emerson J.B."/>
            <person name="Anantharaman K."/>
            <person name="Thomas B.C."/>
            <person name="Malmstrom R."/>
            <person name="Stieglmeier M."/>
            <person name="Klingl A."/>
            <person name="Woyke T."/>
            <person name="Ryan C.M."/>
            <person name="Banfield J.F."/>
        </authorList>
    </citation>
    <scope>NUCLEOTIDE SEQUENCE [LARGE SCALE GENOMIC DNA]</scope>
</reference>
<accession>A0A2M8L532</accession>
<dbReference type="InterPro" id="IPR029044">
    <property type="entry name" value="Nucleotide-diphossugar_trans"/>
</dbReference>
<gene>
    <name evidence="2" type="ORF">COU96_02610</name>
</gene>
<dbReference type="AlphaFoldDB" id="A0A2M8L532"/>
<dbReference type="Gene3D" id="3.90.550.10">
    <property type="entry name" value="Spore Coat Polysaccharide Biosynthesis Protein SpsA, Chain A"/>
    <property type="match status" value="1"/>
</dbReference>
<proteinExistence type="predicted"/>
<feature type="non-terminal residue" evidence="2">
    <location>
        <position position="205"/>
    </location>
</feature>
<dbReference type="SUPFAM" id="SSF53448">
    <property type="entry name" value="Nucleotide-diphospho-sugar transferases"/>
    <property type="match status" value="1"/>
</dbReference>
<comment type="caution">
    <text evidence="2">The sequence shown here is derived from an EMBL/GenBank/DDBJ whole genome shotgun (WGS) entry which is preliminary data.</text>
</comment>
<dbReference type="PANTHER" id="PTHR43630">
    <property type="entry name" value="POLY-BETA-1,6-N-ACETYL-D-GLUCOSAMINE SYNTHASE"/>
    <property type="match status" value="1"/>
</dbReference>
<organism evidence="2 3">
    <name type="scientific">Candidatus Shapirobacteria bacterium CG10_big_fil_rev_8_21_14_0_10_38_14</name>
    <dbReference type="NCBI Taxonomy" id="1974483"/>
    <lineage>
        <taxon>Bacteria</taxon>
        <taxon>Candidatus Shapironibacteriota</taxon>
    </lineage>
</organism>
<dbReference type="Pfam" id="PF00535">
    <property type="entry name" value="Glycos_transf_2"/>
    <property type="match status" value="1"/>
</dbReference>